<dbReference type="Proteomes" id="UP000306912">
    <property type="component" value="Unassembled WGS sequence"/>
</dbReference>
<dbReference type="AlphaFoldDB" id="A0A5R8QI65"/>
<sequence>MEFKKQFFEVIDSTNRYALEHECAHGMVIYTDEQTAGIGRFKRPWQAAAGMNVMMSICVDIPEESRAVIGRLALFCGLAVTAALQQLGVEAQVKWPNDVLVAGKKLAGILVETRGSKAVIGIGLNVNQLDFPDEVAAKATSLALVTGTELDRDVVMDAVLGQFAIYFDRFVAGTTDFVAEYERIMYGLGSWVKVDADQVLLLGIDASGTLRIRDEIGMERLVYSGAISFESVYADML</sequence>
<dbReference type="InterPro" id="IPR045864">
    <property type="entry name" value="aa-tRNA-synth_II/BPL/LPL"/>
</dbReference>
<evidence type="ECO:0000256" key="1">
    <source>
        <dbReference type="ARBA" id="ARBA00022598"/>
    </source>
</evidence>
<dbReference type="Pfam" id="PF03099">
    <property type="entry name" value="BPL_LplA_LipB"/>
    <property type="match status" value="1"/>
</dbReference>
<evidence type="ECO:0000313" key="4">
    <source>
        <dbReference type="Proteomes" id="UP000306912"/>
    </source>
</evidence>
<dbReference type="SUPFAM" id="SSF55681">
    <property type="entry name" value="Class II aaRS and biotin synthetases"/>
    <property type="match status" value="1"/>
</dbReference>
<dbReference type="InterPro" id="IPR004143">
    <property type="entry name" value="BPL_LPL_catalytic"/>
</dbReference>
<dbReference type="PANTHER" id="PTHR12835">
    <property type="entry name" value="BIOTIN PROTEIN LIGASE"/>
    <property type="match status" value="1"/>
</dbReference>
<dbReference type="CDD" id="cd16442">
    <property type="entry name" value="BPL"/>
    <property type="match status" value="1"/>
</dbReference>
<comment type="caution">
    <text evidence="3">The sequence shown here is derived from an EMBL/GenBank/DDBJ whole genome shotgun (WGS) entry which is preliminary data.</text>
</comment>
<accession>A0A5R8QI65</accession>
<dbReference type="GO" id="GO:0004077">
    <property type="term" value="F:biotin--[biotin carboxyl-carrier protein] ligase activity"/>
    <property type="evidence" value="ECO:0007669"/>
    <property type="project" value="UniProtKB-EC"/>
</dbReference>
<dbReference type="EC" id="6.3.4.15" evidence="3"/>
<dbReference type="InParanoid" id="A0A5R8QI65"/>
<dbReference type="EMBL" id="VBWP01000001">
    <property type="protein sequence ID" value="TLG77380.1"/>
    <property type="molecule type" value="Genomic_DNA"/>
</dbReference>
<dbReference type="PANTHER" id="PTHR12835:SF5">
    <property type="entry name" value="BIOTIN--PROTEIN LIGASE"/>
    <property type="match status" value="1"/>
</dbReference>
<feature type="domain" description="BPL/LPL catalytic" evidence="2">
    <location>
        <begin position="1"/>
        <end position="171"/>
    </location>
</feature>
<dbReference type="GO" id="GO:0005737">
    <property type="term" value="C:cytoplasm"/>
    <property type="evidence" value="ECO:0007669"/>
    <property type="project" value="TreeGrafter"/>
</dbReference>
<dbReference type="NCBIfam" id="TIGR00121">
    <property type="entry name" value="birA_ligase"/>
    <property type="match status" value="1"/>
</dbReference>
<dbReference type="GO" id="GO:0009249">
    <property type="term" value="P:protein lipoylation"/>
    <property type="evidence" value="ECO:0007669"/>
    <property type="project" value="UniProtKB-ARBA"/>
</dbReference>
<dbReference type="Gene3D" id="3.30.930.10">
    <property type="entry name" value="Bira Bifunctional Protein, Domain 2"/>
    <property type="match status" value="1"/>
</dbReference>
<protein>
    <submittedName>
        <fullName evidence="3">Biotin--[acetyl-CoA-carboxylase] ligase</fullName>
        <ecNumber evidence="3">6.3.4.15</ecNumber>
    </submittedName>
</protein>
<evidence type="ECO:0000313" key="3">
    <source>
        <dbReference type="EMBL" id="TLG77380.1"/>
    </source>
</evidence>
<dbReference type="PROSITE" id="PS51733">
    <property type="entry name" value="BPL_LPL_CATALYTIC"/>
    <property type="match status" value="1"/>
</dbReference>
<keyword evidence="4" id="KW-1185">Reference proteome</keyword>
<gene>
    <name evidence="3" type="ORF">FEZ08_01810</name>
</gene>
<evidence type="ECO:0000259" key="2">
    <source>
        <dbReference type="PROSITE" id="PS51733"/>
    </source>
</evidence>
<name>A0A5R8QI65_9FIRM</name>
<dbReference type="OrthoDB" id="9807064at2"/>
<proteinExistence type="predicted"/>
<organism evidence="3 4">
    <name type="scientific">Culicoidibacter larvae</name>
    <dbReference type="NCBI Taxonomy" id="2579976"/>
    <lineage>
        <taxon>Bacteria</taxon>
        <taxon>Bacillati</taxon>
        <taxon>Bacillota</taxon>
        <taxon>Culicoidibacteria</taxon>
        <taxon>Culicoidibacterales</taxon>
        <taxon>Culicoidibacteraceae</taxon>
        <taxon>Culicoidibacter</taxon>
    </lineage>
</organism>
<reference evidence="3 4" key="1">
    <citation type="submission" date="2019-05" db="EMBL/GenBank/DDBJ databases">
        <title>Culicoidintestinum kansasii gen. nov., sp. nov. from the gastrointestinal tract of the biting midge, Culicoides sonorensis.</title>
        <authorList>
            <person name="Neupane S."/>
            <person name="Ghosh A."/>
            <person name="Gunther S."/>
            <person name="Martin K."/>
            <person name="Zurek L."/>
        </authorList>
    </citation>
    <scope>NUCLEOTIDE SEQUENCE [LARGE SCALE GENOMIC DNA]</scope>
    <source>
        <strain evidence="3 4">CS-1</strain>
    </source>
</reference>
<dbReference type="RefSeq" id="WP_138189989.1">
    <property type="nucleotide sequence ID" value="NZ_VBWP01000001.1"/>
</dbReference>
<dbReference type="InterPro" id="IPR004408">
    <property type="entry name" value="Biotin_CoA_COase_ligase"/>
</dbReference>
<dbReference type="GO" id="GO:0016740">
    <property type="term" value="F:transferase activity"/>
    <property type="evidence" value="ECO:0007669"/>
    <property type="project" value="UniProtKB-ARBA"/>
</dbReference>
<dbReference type="FunCoup" id="A0A5R8QI65">
    <property type="interactions" value="316"/>
</dbReference>
<keyword evidence="1 3" id="KW-0436">Ligase</keyword>